<evidence type="ECO:0000259" key="6">
    <source>
        <dbReference type="PROSITE" id="PS50109"/>
    </source>
</evidence>
<dbReference type="InterPro" id="IPR029016">
    <property type="entry name" value="GAF-like_dom_sf"/>
</dbReference>
<dbReference type="EMBL" id="JAOPJZ010000008">
    <property type="protein sequence ID" value="MCU4752661.1"/>
    <property type="molecule type" value="Genomic_DNA"/>
</dbReference>
<keyword evidence="8" id="KW-1185">Reference proteome</keyword>
<evidence type="ECO:0000256" key="3">
    <source>
        <dbReference type="ARBA" id="ARBA00022679"/>
    </source>
</evidence>
<dbReference type="InterPro" id="IPR036890">
    <property type="entry name" value="HATPase_C_sf"/>
</dbReference>
<comment type="catalytic activity">
    <reaction evidence="1">
        <text>ATP + protein L-histidine = ADP + protein N-phospho-L-histidine.</text>
        <dbReference type="EC" id="2.7.13.3"/>
    </reaction>
</comment>
<dbReference type="PANTHER" id="PTHR43711">
    <property type="entry name" value="TWO-COMPONENT HISTIDINE KINASE"/>
    <property type="match status" value="1"/>
</dbReference>
<dbReference type="InterPro" id="IPR036097">
    <property type="entry name" value="HisK_dim/P_sf"/>
</dbReference>
<feature type="domain" description="Histidine kinase" evidence="6">
    <location>
        <begin position="333"/>
        <end position="527"/>
    </location>
</feature>
<evidence type="ECO:0000256" key="4">
    <source>
        <dbReference type="ARBA" id="ARBA00022777"/>
    </source>
</evidence>
<name>A0AAP2Z8R7_9EURY</name>
<dbReference type="Gene3D" id="1.10.287.130">
    <property type="match status" value="1"/>
</dbReference>
<sequence length="527" mass="57520">MAVGAVGAPNVLVLGDAHAEAILEALESRLSRVNLVHERQLERALEQLKTEDFACVVCSAAWNAPALSTLLEAVDEQPESGEVVCYIESKQGTAQWEFEDISYRPATFHATAKDVLIDHVERFVTERHREEIIRALQRSTQELFHATSTDQIAEAAVDTANRLLGHPFTSVFQYTEREDGFDVIATTDERQTHGNPPQRIPAGDSLTGIAFGNQRPVYFDTGIDTTTDVFDVESVDGTSWLDELIDLEAIDIRPIDESDVLTDPSNPMSSGFIFPLGTYGTLGVVAIEPQAFTVDDFRFLSVLADTTTAALERTERERALEETNDRLEAFAAIVSHDLRNPLAVATGKLQLLEEECDSDHIEGIDEALGRMDNLIEDVLTLVRNDIDGDDLEWVSLGVIANRAWETVDTADASLELATDVGSARAVDGPLQELFENVFDNAVTHGGTDVTVRIEPLEAGGFAIEDDGQGIDDVDGSRLFEYGYTSSGAGTGLGLAIVERIASVFDWEVTAHTGADGGLRLEFQTFDQ</sequence>
<dbReference type="SUPFAM" id="SSF47384">
    <property type="entry name" value="Homodimeric domain of signal transducing histidine kinase"/>
    <property type="match status" value="1"/>
</dbReference>
<dbReference type="AlphaFoldDB" id="A0AAP2Z8R7"/>
<dbReference type="Pfam" id="PF00512">
    <property type="entry name" value="HisKA"/>
    <property type="match status" value="1"/>
</dbReference>
<proteinExistence type="predicted"/>
<comment type="caution">
    <text evidence="7">The sequence shown here is derived from an EMBL/GenBank/DDBJ whole genome shotgun (WGS) entry which is preliminary data.</text>
</comment>
<organism evidence="7 8">
    <name type="scientific">Natronosalvus hydrolyticus</name>
    <dbReference type="NCBI Taxonomy" id="2979988"/>
    <lineage>
        <taxon>Archaea</taxon>
        <taxon>Methanobacteriati</taxon>
        <taxon>Methanobacteriota</taxon>
        <taxon>Stenosarchaea group</taxon>
        <taxon>Halobacteria</taxon>
        <taxon>Halobacteriales</taxon>
        <taxon>Natrialbaceae</taxon>
        <taxon>Natronosalvus</taxon>
    </lineage>
</organism>
<dbReference type="Proteomes" id="UP001321047">
    <property type="component" value="Unassembled WGS sequence"/>
</dbReference>
<dbReference type="SMART" id="SM00387">
    <property type="entry name" value="HATPase_c"/>
    <property type="match status" value="1"/>
</dbReference>
<dbReference type="SMART" id="SM00388">
    <property type="entry name" value="HisKA"/>
    <property type="match status" value="1"/>
</dbReference>
<keyword evidence="4 7" id="KW-0418">Kinase</keyword>
<dbReference type="SUPFAM" id="SSF55781">
    <property type="entry name" value="GAF domain-like"/>
    <property type="match status" value="1"/>
</dbReference>
<dbReference type="GO" id="GO:0000155">
    <property type="term" value="F:phosphorelay sensor kinase activity"/>
    <property type="evidence" value="ECO:0007669"/>
    <property type="project" value="InterPro"/>
</dbReference>
<keyword evidence="3" id="KW-0808">Transferase</keyword>
<dbReference type="EC" id="2.7.13.3" evidence="2"/>
<dbReference type="RefSeq" id="WP_342808990.1">
    <property type="nucleotide sequence ID" value="NZ_JAOPJZ010000008.1"/>
</dbReference>
<evidence type="ECO:0000313" key="8">
    <source>
        <dbReference type="Proteomes" id="UP001321047"/>
    </source>
</evidence>
<dbReference type="InterPro" id="IPR005467">
    <property type="entry name" value="His_kinase_dom"/>
</dbReference>
<dbReference type="InterPro" id="IPR050736">
    <property type="entry name" value="Sensor_HK_Regulatory"/>
</dbReference>
<gene>
    <name evidence="7" type="ORF">OB919_11860</name>
</gene>
<accession>A0AAP2Z8R7</accession>
<dbReference type="PANTHER" id="PTHR43711:SF1">
    <property type="entry name" value="HISTIDINE KINASE 1"/>
    <property type="match status" value="1"/>
</dbReference>
<evidence type="ECO:0000256" key="5">
    <source>
        <dbReference type="ARBA" id="ARBA00023012"/>
    </source>
</evidence>
<protein>
    <recommendedName>
        <fullName evidence="2">histidine kinase</fullName>
        <ecNumber evidence="2">2.7.13.3</ecNumber>
    </recommendedName>
</protein>
<evidence type="ECO:0000256" key="2">
    <source>
        <dbReference type="ARBA" id="ARBA00012438"/>
    </source>
</evidence>
<evidence type="ECO:0000256" key="1">
    <source>
        <dbReference type="ARBA" id="ARBA00000085"/>
    </source>
</evidence>
<dbReference type="InterPro" id="IPR003661">
    <property type="entry name" value="HisK_dim/P_dom"/>
</dbReference>
<dbReference type="Gene3D" id="3.30.450.40">
    <property type="match status" value="1"/>
</dbReference>
<dbReference type="InterPro" id="IPR003594">
    <property type="entry name" value="HATPase_dom"/>
</dbReference>
<evidence type="ECO:0000313" key="7">
    <source>
        <dbReference type="EMBL" id="MCU4752661.1"/>
    </source>
</evidence>
<reference evidence="7 8" key="1">
    <citation type="submission" date="2022-09" db="EMBL/GenBank/DDBJ databases">
        <title>Enrichment on poylsaccharides allowed isolation of novel metabolic and taxonomic groups of Haloarchaea.</title>
        <authorList>
            <person name="Sorokin D.Y."/>
            <person name="Elcheninov A.G."/>
            <person name="Khizhniak T.V."/>
            <person name="Kolganova T.V."/>
            <person name="Kublanov I.V."/>
        </authorList>
    </citation>
    <scope>NUCLEOTIDE SEQUENCE [LARGE SCALE GENOMIC DNA]</scope>
    <source>
        <strain evidence="7 8">AArc-curdl1</strain>
    </source>
</reference>
<keyword evidence="5" id="KW-0902">Two-component regulatory system</keyword>
<dbReference type="Gene3D" id="3.30.565.10">
    <property type="entry name" value="Histidine kinase-like ATPase, C-terminal domain"/>
    <property type="match status" value="1"/>
</dbReference>
<dbReference type="SUPFAM" id="SSF55874">
    <property type="entry name" value="ATPase domain of HSP90 chaperone/DNA topoisomerase II/histidine kinase"/>
    <property type="match status" value="1"/>
</dbReference>
<dbReference type="PROSITE" id="PS50109">
    <property type="entry name" value="HIS_KIN"/>
    <property type="match status" value="1"/>
</dbReference>
<dbReference type="Pfam" id="PF02518">
    <property type="entry name" value="HATPase_c"/>
    <property type="match status" value="1"/>
</dbReference>
<dbReference type="CDD" id="cd00082">
    <property type="entry name" value="HisKA"/>
    <property type="match status" value="1"/>
</dbReference>